<comment type="caution">
    <text evidence="4">The sequence shown here is derived from an EMBL/GenBank/DDBJ whole genome shotgun (WGS) entry which is preliminary data.</text>
</comment>
<dbReference type="Pfam" id="PF15979">
    <property type="entry name" value="Glyco_hydro_115"/>
    <property type="match status" value="1"/>
</dbReference>
<organism evidence="4 5">
    <name type="scientific">Hufsiella ginkgonis</name>
    <dbReference type="NCBI Taxonomy" id="2695274"/>
    <lineage>
        <taxon>Bacteria</taxon>
        <taxon>Pseudomonadati</taxon>
        <taxon>Bacteroidota</taxon>
        <taxon>Sphingobacteriia</taxon>
        <taxon>Sphingobacteriales</taxon>
        <taxon>Sphingobacteriaceae</taxon>
        <taxon>Hufsiella</taxon>
    </lineage>
</organism>
<name>A0A7K1Y525_9SPHI</name>
<dbReference type="Pfam" id="PF17829">
    <property type="entry name" value="GH115_C"/>
    <property type="match status" value="1"/>
</dbReference>
<dbReference type="Gene3D" id="2.60.120.1620">
    <property type="match status" value="1"/>
</dbReference>
<sequence length="832" mass="93013">MMSLKRFEWLILFFCVLFQRNAAAQVNRISLSSTLKSGYFRLAYQQRAAAIYYDQRDAEVVSIAANAFAEDVRRVTGTLPSVRTVNDQPAEYAVIIGTLNSSKLVDALAASGKIDAEKIRGKWETFSIAVVDKPFPGTKQALVISGSDRRGTAFGVFELSGMIGVSPWYWWADVTPEHRDGLYVSPGESIEGPPSVKYRGIFLNDEDWGLQPWAAKNLDKEVKDIGPNTYTKIFELLLRMKANYIWPAMHPCTKAFYYYPGNPVAADKYAIVIGGSHCEPMLRNNVFEWAENFEEEYHVKPGEWRYDLNKPQMDRYWEDRIRQSKGYESVYTVGMRGIHDGSMPGPPDRKEKVKLLGNVIKGQREIFARNMTTPVAQIPQIFCPYKEVLSLYQAGLELPDDVTIVWADDNHGYIRQLSTPAEQKRAGGSGVYYHISYWGAPNDYLWLSSISPSLISFELSKAYAYGSDRLWVINVGDIKPAEMETQFAMDLAWDVNRWKPENASAYAEYWAGQIFGKPLAKSISQIKMDYYRLAQSAKPEHMGVVSFSEKEADQRLLDYKLIADKAALLEKQVPKRLKDAYFQLITYPVMGARLMNEKVLYASKSRMNASIGSPDSAKYAKMATAAFNQIGAITDTYNTEISGGKWSGMMSWHPRDQEVFKMPELNGAGKSPVEAFRKTSAADPVVIQASSFSSRKDAAGTKLILMQGLGVGGNGITLMPFTSAPVKPDALSSAAFVEYKTSLTKGEHTFEVRCLPTQGIFEKRGVRFAIVINGGEPQVFNVVPASENAEWRQNVLRGFASKSAKSIVSEGVSTIRIYPLDPGTVISQVVIY</sequence>
<evidence type="ECO:0000256" key="2">
    <source>
        <dbReference type="SAM" id="SignalP"/>
    </source>
</evidence>
<dbReference type="PANTHER" id="PTHR37842">
    <property type="match status" value="1"/>
</dbReference>
<dbReference type="SUPFAM" id="SSF55545">
    <property type="entry name" value="beta-N-acetylhexosaminidase-like domain"/>
    <property type="match status" value="1"/>
</dbReference>
<dbReference type="AlphaFoldDB" id="A0A7K1Y525"/>
<dbReference type="InterPro" id="IPR042301">
    <property type="entry name" value="GH115_sf"/>
</dbReference>
<dbReference type="RefSeq" id="WP_160908824.1">
    <property type="nucleotide sequence ID" value="NZ_WVHS01000006.1"/>
</dbReference>
<evidence type="ECO:0000259" key="3">
    <source>
        <dbReference type="Pfam" id="PF17829"/>
    </source>
</evidence>
<evidence type="ECO:0000313" key="4">
    <source>
        <dbReference type="EMBL" id="MXV17816.1"/>
    </source>
</evidence>
<reference evidence="4 5" key="1">
    <citation type="submission" date="2019-11" db="EMBL/GenBank/DDBJ databases">
        <title>Pedobacter sp. HMF7056 Genome sequencing and assembly.</title>
        <authorList>
            <person name="Kang H."/>
            <person name="Kim H."/>
            <person name="Joh K."/>
        </authorList>
    </citation>
    <scope>NUCLEOTIDE SEQUENCE [LARGE SCALE GENOMIC DNA]</scope>
    <source>
        <strain evidence="4 5">HMF7056</strain>
    </source>
</reference>
<dbReference type="Gene3D" id="3.20.20.520">
    <property type="entry name" value="Glycosyl hydrolase family 115"/>
    <property type="match status" value="1"/>
</dbReference>
<dbReference type="GO" id="GO:0005975">
    <property type="term" value="P:carbohydrate metabolic process"/>
    <property type="evidence" value="ECO:0007669"/>
    <property type="project" value="UniProtKB-ARBA"/>
</dbReference>
<feature type="domain" description="Gylcosyl hydrolase 115 C-terminal" evidence="3">
    <location>
        <begin position="684"/>
        <end position="831"/>
    </location>
</feature>
<dbReference type="Proteomes" id="UP000451233">
    <property type="component" value="Unassembled WGS sequence"/>
</dbReference>
<accession>A0A7K1Y525</accession>
<feature type="chain" id="PRO_5029598905" description="Gylcosyl hydrolase 115 C-terminal domain-containing protein" evidence="2">
    <location>
        <begin position="25"/>
        <end position="832"/>
    </location>
</feature>
<dbReference type="Gene3D" id="3.30.379.10">
    <property type="entry name" value="Chitobiase/beta-hexosaminidase domain 2-like"/>
    <property type="match status" value="1"/>
</dbReference>
<protein>
    <recommendedName>
        <fullName evidence="3">Gylcosyl hydrolase 115 C-terminal domain-containing protein</fullName>
    </recommendedName>
</protein>
<dbReference type="Gene3D" id="1.20.58.2150">
    <property type="match status" value="1"/>
</dbReference>
<dbReference type="InterPro" id="IPR029018">
    <property type="entry name" value="Hex-like_dom2"/>
</dbReference>
<proteinExistence type="predicted"/>
<dbReference type="InterPro" id="IPR031924">
    <property type="entry name" value="GH115"/>
</dbReference>
<evidence type="ECO:0000256" key="1">
    <source>
        <dbReference type="ARBA" id="ARBA00022801"/>
    </source>
</evidence>
<dbReference type="EMBL" id="WVHS01000006">
    <property type="protein sequence ID" value="MXV17816.1"/>
    <property type="molecule type" value="Genomic_DNA"/>
</dbReference>
<keyword evidence="5" id="KW-1185">Reference proteome</keyword>
<dbReference type="InterPro" id="IPR041437">
    <property type="entry name" value="GH115_C"/>
</dbReference>
<dbReference type="GO" id="GO:0016787">
    <property type="term" value="F:hydrolase activity"/>
    <property type="evidence" value="ECO:0007669"/>
    <property type="project" value="UniProtKB-KW"/>
</dbReference>
<evidence type="ECO:0000313" key="5">
    <source>
        <dbReference type="Proteomes" id="UP000451233"/>
    </source>
</evidence>
<feature type="signal peptide" evidence="2">
    <location>
        <begin position="1"/>
        <end position="24"/>
    </location>
</feature>
<gene>
    <name evidence="4" type="ORF">GS398_21120</name>
</gene>
<dbReference type="PANTHER" id="PTHR37842:SF2">
    <property type="entry name" value="GYLCOSYL HYDROLASE 115 C-TERMINAL DOMAIN-CONTAINING PROTEIN"/>
    <property type="match status" value="1"/>
</dbReference>
<keyword evidence="1" id="KW-0378">Hydrolase</keyword>
<keyword evidence="2" id="KW-0732">Signal</keyword>